<organism evidence="2 3">
    <name type="scientific">Malassezia brasiliensis</name>
    <dbReference type="NCBI Taxonomy" id="1821822"/>
    <lineage>
        <taxon>Eukaryota</taxon>
        <taxon>Fungi</taxon>
        <taxon>Dikarya</taxon>
        <taxon>Basidiomycota</taxon>
        <taxon>Ustilaginomycotina</taxon>
        <taxon>Malasseziomycetes</taxon>
        <taxon>Malasseziales</taxon>
        <taxon>Malasseziaceae</taxon>
        <taxon>Malassezia</taxon>
    </lineage>
</organism>
<keyword evidence="3" id="KW-1185">Reference proteome</keyword>
<dbReference type="Proteomes" id="UP001216638">
    <property type="component" value="Chromosome 1"/>
</dbReference>
<evidence type="ECO:0000256" key="1">
    <source>
        <dbReference type="SAM" id="MobiDB-lite"/>
    </source>
</evidence>
<dbReference type="AlphaFoldDB" id="A0AAF0DRT4"/>
<evidence type="ECO:0000313" key="2">
    <source>
        <dbReference type="EMBL" id="WFC94253.1"/>
    </source>
</evidence>
<name>A0AAF0DRT4_9BASI</name>
<dbReference type="Pfam" id="PF12929">
    <property type="entry name" value="Mid1"/>
    <property type="match status" value="2"/>
</dbReference>
<protein>
    <submittedName>
        <fullName evidence="2">Stretch-activated cation channel mid1</fullName>
    </submittedName>
</protein>
<feature type="region of interest" description="Disordered" evidence="1">
    <location>
        <begin position="233"/>
        <end position="259"/>
    </location>
</feature>
<sequence length="601" mass="64871">MVRSDLPINATNGLFFQFNTTINTPIYVSLSLCDGPRIPAYNTSNSTLLDELNMNEDEARQATLVSLFVSDKWSIPRPNADSGLSSSLVDYAQGGWAEVKLPKGSKDGIWIGVFPPTDPRGLDGVYRIQLSASTHSQLEQVATESGLFYNDADTESALLTSFNYTSPAPNISLIVLPTEGAFSLSSITYFNSSFCAILDTWQDLSRSNQAIHVNSSETSRNTVNVVTRGDMLKQKKQASQAPSPSINDTAGMQPPGSQYGARDVAAGMVSLDELVRRGSVANSTNSDSNEPSSGPQVRMQFLASNLLPGHNYTAYLVSSVNVSGVLSRTLYPSVKFVTKRNRNCRLLYDVPFCPELAYSIPFNPSKSISYALEVLNEMVSANYGNFSATLGTFPCDSDEFGRYSSVTTCNDCLRAYQSWLCAVAIPRCTDLVDPAESAASQNGTDLEGLPMPANTNLYPYVVNRIGPNSSRQPFIDELFAPGNYGELLPCLSTCEMVTSSCPPLMNWKCPKWTVTAQRDYGTFADAGTDGLGAGLNGGAGPHGLRYGGAPSRYVAYDAFGHMYCNAMDVDRLLRQANSAATVRPSALLVLVALLIGVCRAL</sequence>
<feature type="compositionally biased region" description="Polar residues" evidence="1">
    <location>
        <begin position="237"/>
        <end position="250"/>
    </location>
</feature>
<dbReference type="PANTHER" id="PTHR39142">
    <property type="entry name" value="MID1P"/>
    <property type="match status" value="1"/>
</dbReference>
<dbReference type="PANTHER" id="PTHR39142:SF1">
    <property type="entry name" value="AEL197CP"/>
    <property type="match status" value="1"/>
</dbReference>
<proteinExistence type="predicted"/>
<dbReference type="InterPro" id="IPR024338">
    <property type="entry name" value="MID1/Yam8"/>
</dbReference>
<gene>
    <name evidence="2" type="primary">MID1</name>
    <name evidence="2" type="ORF">MBRA1_000880</name>
</gene>
<evidence type="ECO:0000313" key="3">
    <source>
        <dbReference type="Proteomes" id="UP001216638"/>
    </source>
</evidence>
<dbReference type="EMBL" id="CP119951">
    <property type="protein sequence ID" value="WFC94253.1"/>
    <property type="molecule type" value="Genomic_DNA"/>
</dbReference>
<dbReference type="GO" id="GO:0098703">
    <property type="term" value="P:calcium ion import across plasma membrane"/>
    <property type="evidence" value="ECO:0007669"/>
    <property type="project" value="InterPro"/>
</dbReference>
<reference evidence="2" key="1">
    <citation type="submission" date="2023-03" db="EMBL/GenBank/DDBJ databases">
        <title>Mating type loci evolution in Malassezia.</title>
        <authorList>
            <person name="Coelho M.A."/>
        </authorList>
    </citation>
    <scope>NUCLEOTIDE SEQUENCE</scope>
    <source>
        <strain evidence="2">CBS 14135</strain>
    </source>
</reference>
<accession>A0AAF0DRT4</accession>
<dbReference type="GO" id="GO:0005262">
    <property type="term" value="F:calcium channel activity"/>
    <property type="evidence" value="ECO:0007669"/>
    <property type="project" value="InterPro"/>
</dbReference>